<proteinExistence type="predicted"/>
<evidence type="ECO:0000313" key="1">
    <source>
        <dbReference type="EnsemblMetazoa" id="PPA28277.1"/>
    </source>
</evidence>
<gene>
    <name evidence="1" type="primary">WBGene00117831</name>
</gene>
<dbReference type="EnsemblMetazoa" id="PPA28277.1">
    <property type="protein sequence ID" value="PPA28277.1"/>
    <property type="gene ID" value="WBGene00117831"/>
</dbReference>
<name>A0A2A6B8X7_PRIPA</name>
<evidence type="ECO:0000313" key="2">
    <source>
        <dbReference type="Proteomes" id="UP000005239"/>
    </source>
</evidence>
<keyword evidence="2" id="KW-1185">Reference proteome</keyword>
<organism evidence="1 2">
    <name type="scientific">Pristionchus pacificus</name>
    <name type="common">Parasitic nematode worm</name>
    <dbReference type="NCBI Taxonomy" id="54126"/>
    <lineage>
        <taxon>Eukaryota</taxon>
        <taxon>Metazoa</taxon>
        <taxon>Ecdysozoa</taxon>
        <taxon>Nematoda</taxon>
        <taxon>Chromadorea</taxon>
        <taxon>Rhabditida</taxon>
        <taxon>Rhabditina</taxon>
        <taxon>Diplogasteromorpha</taxon>
        <taxon>Diplogasteroidea</taxon>
        <taxon>Neodiplogasteridae</taxon>
        <taxon>Pristionchus</taxon>
    </lineage>
</organism>
<dbReference type="AlphaFoldDB" id="A0A2A6B8X7"/>
<reference evidence="2" key="1">
    <citation type="journal article" date="2008" name="Nat. Genet.">
        <title>The Pristionchus pacificus genome provides a unique perspective on nematode lifestyle and parasitism.</title>
        <authorList>
            <person name="Dieterich C."/>
            <person name="Clifton S.W."/>
            <person name="Schuster L.N."/>
            <person name="Chinwalla A."/>
            <person name="Delehaunty K."/>
            <person name="Dinkelacker I."/>
            <person name="Fulton L."/>
            <person name="Fulton R."/>
            <person name="Godfrey J."/>
            <person name="Minx P."/>
            <person name="Mitreva M."/>
            <person name="Roeseler W."/>
            <person name="Tian H."/>
            <person name="Witte H."/>
            <person name="Yang S.P."/>
            <person name="Wilson R.K."/>
            <person name="Sommer R.J."/>
        </authorList>
    </citation>
    <scope>NUCLEOTIDE SEQUENCE [LARGE SCALE GENOMIC DNA]</scope>
    <source>
        <strain evidence="2">PS312</strain>
    </source>
</reference>
<dbReference type="Proteomes" id="UP000005239">
    <property type="component" value="Unassembled WGS sequence"/>
</dbReference>
<protein>
    <submittedName>
        <fullName evidence="1">Uncharacterized protein</fullName>
    </submittedName>
</protein>
<reference evidence="1" key="2">
    <citation type="submission" date="2022-06" db="UniProtKB">
        <authorList>
            <consortium name="EnsemblMetazoa"/>
        </authorList>
    </citation>
    <scope>IDENTIFICATION</scope>
    <source>
        <strain evidence="1">PS312</strain>
    </source>
</reference>
<sequence>MAKRRTAAHIATQKARMAKVLPLMKFYNDNNARQAWAGTVYDKSGRDYTFTVGGVSWPTKCSLLTVADTRKLLRAIGRPAGSATGVICKGRLVEKLFAAPNRTMNTVSMQEVPFSRDRPKNRPLLTSFFFK</sequence>
<accession>A0A8R1UJD1</accession>
<accession>A0A2A6B8X7</accession>